<evidence type="ECO:0008006" key="3">
    <source>
        <dbReference type="Google" id="ProtNLM"/>
    </source>
</evidence>
<dbReference type="Gene3D" id="3.30.470.20">
    <property type="entry name" value="ATP-grasp fold, B domain"/>
    <property type="match status" value="1"/>
</dbReference>
<organism evidence="1 2">
    <name type="scientific">Rhodothermus profundi</name>
    <dbReference type="NCBI Taxonomy" id="633813"/>
    <lineage>
        <taxon>Bacteria</taxon>
        <taxon>Pseudomonadati</taxon>
        <taxon>Rhodothermota</taxon>
        <taxon>Rhodothermia</taxon>
        <taxon>Rhodothermales</taxon>
        <taxon>Rhodothermaceae</taxon>
        <taxon>Rhodothermus</taxon>
    </lineage>
</organism>
<name>A0A1M6XJ02_9BACT</name>
<protein>
    <recommendedName>
        <fullName evidence="3">ATP-grasp domain-containing protein</fullName>
    </recommendedName>
</protein>
<accession>A0A1M6XJ02</accession>
<evidence type="ECO:0000313" key="2">
    <source>
        <dbReference type="Proteomes" id="UP000185812"/>
    </source>
</evidence>
<evidence type="ECO:0000313" key="1">
    <source>
        <dbReference type="EMBL" id="SHL05839.1"/>
    </source>
</evidence>
<proteinExistence type="predicted"/>
<dbReference type="Proteomes" id="UP000185812">
    <property type="component" value="Unassembled WGS sequence"/>
</dbReference>
<dbReference type="STRING" id="633813.SAMN04488087_2616"/>
<dbReference type="AlphaFoldDB" id="A0A1M6XJ02"/>
<gene>
    <name evidence="1" type="ORF">SAMN04488087_2616</name>
</gene>
<sequence>MFRRAGKGSFAVVRRIGKVLPDGMRCRLRYAWRIVDDIRQGVRLNSKVKCVKNIYIVKNLFRPELCILFYPNRLAKFYTIYKIITLLGFRIVYELDKAYDLVVKWKDATYTDPLPASLRDKPVINADCIDISKAYISKIFFDVFGYSISVDPLRYKGMMVVKSNKNFAHDGRIIKGPLSKTEEDKVYQRLVDSIDPETGLAVDFRVPVFGDMIPIIWKKYKQIDERFGRNVIFREIAYPYEVFSEEELEKIIKVAQVMNLDYGEMDVLRDRRTGKIYIVDVNNTPAIDKTLDYFLSKDPDEAHVLMKALCKGFVELIKKKGIYNAKFLQIT</sequence>
<dbReference type="EMBL" id="FRAU01000011">
    <property type="protein sequence ID" value="SHL05839.1"/>
    <property type="molecule type" value="Genomic_DNA"/>
</dbReference>
<reference evidence="2" key="1">
    <citation type="submission" date="2016-11" db="EMBL/GenBank/DDBJ databases">
        <authorList>
            <person name="Varghese N."/>
            <person name="Submissions S."/>
        </authorList>
    </citation>
    <scope>NUCLEOTIDE SEQUENCE [LARGE SCALE GENOMIC DNA]</scope>
    <source>
        <strain evidence="2">DSM 22212</strain>
    </source>
</reference>
<keyword evidence="2" id="KW-1185">Reference proteome</keyword>